<evidence type="ECO:0000313" key="2">
    <source>
        <dbReference type="EMBL" id="SHL17830.1"/>
    </source>
</evidence>
<accession>A0A1M6YI84</accession>
<sequence length="177" mass="19358">MFLELIATFTAAVGAAGLVLLINKLTGGRLPKWAMPVAAGLTMIGYTIWSEYSWANRTTADLPPGMVVVQRIEQRAIWKPWTYLKPQVTALAVLDRAGIKTRPDMARIKLVDLYVFARWRQPAMVPQLLDCANRQRADVTDAALADPTAADWREVTGSGTLLETACADGQQDQTDGG</sequence>
<gene>
    <name evidence="2" type="ORF">SAMN05444398_101871</name>
</gene>
<protein>
    <submittedName>
        <fullName evidence="2">Uncharacterized protein</fullName>
    </submittedName>
</protein>
<keyword evidence="1" id="KW-0812">Transmembrane</keyword>
<keyword evidence="1" id="KW-1133">Transmembrane helix</keyword>
<keyword evidence="3" id="KW-1185">Reference proteome</keyword>
<evidence type="ECO:0000313" key="3">
    <source>
        <dbReference type="Proteomes" id="UP000183974"/>
    </source>
</evidence>
<organism evidence="2 3">
    <name type="scientific">Roseovarius pacificus</name>
    <dbReference type="NCBI Taxonomy" id="337701"/>
    <lineage>
        <taxon>Bacteria</taxon>
        <taxon>Pseudomonadati</taxon>
        <taxon>Pseudomonadota</taxon>
        <taxon>Alphaproteobacteria</taxon>
        <taxon>Rhodobacterales</taxon>
        <taxon>Roseobacteraceae</taxon>
        <taxon>Roseovarius</taxon>
    </lineage>
</organism>
<name>A0A1M6YI84_9RHOB</name>
<keyword evidence="1" id="KW-0472">Membrane</keyword>
<dbReference type="STRING" id="337701.SAMN05444398_101871"/>
<dbReference type="EMBL" id="FRBR01000001">
    <property type="protein sequence ID" value="SHL17830.1"/>
    <property type="molecule type" value="Genomic_DNA"/>
</dbReference>
<proteinExistence type="predicted"/>
<dbReference type="Proteomes" id="UP000183974">
    <property type="component" value="Unassembled WGS sequence"/>
</dbReference>
<evidence type="ECO:0000256" key="1">
    <source>
        <dbReference type="SAM" id="Phobius"/>
    </source>
</evidence>
<feature type="transmembrane region" description="Helical" evidence="1">
    <location>
        <begin position="6"/>
        <end position="23"/>
    </location>
</feature>
<reference evidence="2 3" key="1">
    <citation type="submission" date="2016-11" db="EMBL/GenBank/DDBJ databases">
        <authorList>
            <person name="Jaros S."/>
            <person name="Januszkiewicz K."/>
            <person name="Wedrychowicz H."/>
        </authorList>
    </citation>
    <scope>NUCLEOTIDE SEQUENCE [LARGE SCALE GENOMIC DNA]</scope>
    <source>
        <strain evidence="2 3">DSM 29589</strain>
    </source>
</reference>
<dbReference type="RefSeq" id="WP_073033101.1">
    <property type="nucleotide sequence ID" value="NZ_BMLR01000001.1"/>
</dbReference>
<dbReference type="AlphaFoldDB" id="A0A1M6YI84"/>